<sequence length="90" mass="10231">MATRKRAKKKQSSKNKTARSKSAPAKSTRKKSTRKAAKRTLIAPKGDKRYVRRTSRGRFKESDDVSRSLSTDRRKRAKRKAPRGQGDKGD</sequence>
<protein>
    <submittedName>
        <fullName evidence="2">Uncharacterized protein</fullName>
    </submittedName>
</protein>
<feature type="compositionally biased region" description="Basic residues" evidence="1">
    <location>
        <begin position="1"/>
        <end position="19"/>
    </location>
</feature>
<feature type="compositionally biased region" description="Basic residues" evidence="1">
    <location>
        <begin position="73"/>
        <end position="82"/>
    </location>
</feature>
<feature type="region of interest" description="Disordered" evidence="1">
    <location>
        <begin position="1"/>
        <end position="90"/>
    </location>
</feature>
<dbReference type="Proteomes" id="UP000661077">
    <property type="component" value="Unassembled WGS sequence"/>
</dbReference>
<evidence type="ECO:0000313" key="2">
    <source>
        <dbReference type="EMBL" id="MBM0108061.1"/>
    </source>
</evidence>
<accession>A0ABS1X4C0</accession>
<comment type="caution">
    <text evidence="2">The sequence shown here is derived from an EMBL/GenBank/DDBJ whole genome shotgun (WGS) entry which is preliminary data.</text>
</comment>
<feature type="compositionally biased region" description="Basic and acidic residues" evidence="1">
    <location>
        <begin position="58"/>
        <end position="72"/>
    </location>
</feature>
<dbReference type="EMBL" id="JAEVLS010000006">
    <property type="protein sequence ID" value="MBM0108061.1"/>
    <property type="molecule type" value="Genomic_DNA"/>
</dbReference>
<reference evidence="2 3" key="1">
    <citation type="journal article" date="2021" name="Int. J. Syst. Evol. Microbiol.">
        <title>Steroidobacter gossypii sp. nov., isolated from soil of cotton cropping field.</title>
        <authorList>
            <person name="Huang R."/>
            <person name="Yang S."/>
            <person name="Zhen C."/>
            <person name="Liu W."/>
        </authorList>
    </citation>
    <scope>NUCLEOTIDE SEQUENCE [LARGE SCALE GENOMIC DNA]</scope>
    <source>
        <strain evidence="2 3">S1-65</strain>
    </source>
</reference>
<proteinExistence type="predicted"/>
<feature type="compositionally biased region" description="Basic residues" evidence="1">
    <location>
        <begin position="27"/>
        <end position="38"/>
    </location>
</feature>
<organism evidence="2 3">
    <name type="scientific">Steroidobacter gossypii</name>
    <dbReference type="NCBI Taxonomy" id="2805490"/>
    <lineage>
        <taxon>Bacteria</taxon>
        <taxon>Pseudomonadati</taxon>
        <taxon>Pseudomonadota</taxon>
        <taxon>Gammaproteobacteria</taxon>
        <taxon>Steroidobacterales</taxon>
        <taxon>Steroidobacteraceae</taxon>
        <taxon>Steroidobacter</taxon>
    </lineage>
</organism>
<name>A0ABS1X4C0_9GAMM</name>
<evidence type="ECO:0000256" key="1">
    <source>
        <dbReference type="SAM" id="MobiDB-lite"/>
    </source>
</evidence>
<gene>
    <name evidence="2" type="ORF">JM946_25295</name>
</gene>
<keyword evidence="3" id="KW-1185">Reference proteome</keyword>
<dbReference type="RefSeq" id="WP_203170168.1">
    <property type="nucleotide sequence ID" value="NZ_JAEVLS010000006.1"/>
</dbReference>
<evidence type="ECO:0000313" key="3">
    <source>
        <dbReference type="Proteomes" id="UP000661077"/>
    </source>
</evidence>